<protein>
    <submittedName>
        <fullName evidence="8">ATP-binding protein</fullName>
    </submittedName>
</protein>
<accession>A0A154VAH7</accession>
<evidence type="ECO:0000256" key="5">
    <source>
        <dbReference type="ARBA" id="ARBA00045658"/>
    </source>
</evidence>
<dbReference type="AlphaFoldDB" id="A0A154VAH7"/>
<keyword evidence="2" id="KW-0378">Hydrolase</keyword>
<dbReference type="SUPFAM" id="SSF90002">
    <property type="entry name" value="Hypothetical protein YjiA, C-terminal domain"/>
    <property type="match status" value="1"/>
</dbReference>
<dbReference type="CDD" id="cd03112">
    <property type="entry name" value="CobW-like"/>
    <property type="match status" value="1"/>
</dbReference>
<dbReference type="InterPro" id="IPR003495">
    <property type="entry name" value="CobW/HypB/UreG_nucleotide-bd"/>
</dbReference>
<dbReference type="STRING" id="580166.AUP43_03790"/>
<dbReference type="GO" id="GO:0016787">
    <property type="term" value="F:hydrolase activity"/>
    <property type="evidence" value="ECO:0007669"/>
    <property type="project" value="UniProtKB-KW"/>
</dbReference>
<evidence type="ECO:0000259" key="7">
    <source>
        <dbReference type="SMART" id="SM00833"/>
    </source>
</evidence>
<dbReference type="InterPro" id="IPR011629">
    <property type="entry name" value="CobW-like_C"/>
</dbReference>
<dbReference type="SMART" id="SM00833">
    <property type="entry name" value="CobW_C"/>
    <property type="match status" value="1"/>
</dbReference>
<organism evidence="8 9">
    <name type="scientific">Oceanibaculum pacificum</name>
    <dbReference type="NCBI Taxonomy" id="580166"/>
    <lineage>
        <taxon>Bacteria</taxon>
        <taxon>Pseudomonadati</taxon>
        <taxon>Pseudomonadota</taxon>
        <taxon>Alphaproteobacteria</taxon>
        <taxon>Rhodospirillales</taxon>
        <taxon>Oceanibaculaceae</taxon>
        <taxon>Oceanibaculum</taxon>
    </lineage>
</organism>
<evidence type="ECO:0000256" key="3">
    <source>
        <dbReference type="ARBA" id="ARBA00023186"/>
    </source>
</evidence>
<dbReference type="Gene3D" id="3.30.1220.10">
    <property type="entry name" value="CobW-like, C-terminal domain"/>
    <property type="match status" value="1"/>
</dbReference>
<dbReference type="PANTHER" id="PTHR13748:SF62">
    <property type="entry name" value="COBW DOMAIN-CONTAINING PROTEIN"/>
    <property type="match status" value="1"/>
</dbReference>
<name>A0A154VAH7_9PROT</name>
<dbReference type="Proteomes" id="UP000076400">
    <property type="component" value="Unassembled WGS sequence"/>
</dbReference>
<comment type="catalytic activity">
    <reaction evidence="6">
        <text>GTP + H2O = GDP + phosphate + H(+)</text>
        <dbReference type="Rhea" id="RHEA:19669"/>
        <dbReference type="ChEBI" id="CHEBI:15377"/>
        <dbReference type="ChEBI" id="CHEBI:15378"/>
        <dbReference type="ChEBI" id="CHEBI:37565"/>
        <dbReference type="ChEBI" id="CHEBI:43474"/>
        <dbReference type="ChEBI" id="CHEBI:58189"/>
    </reaction>
    <physiologicalReaction direction="left-to-right" evidence="6">
        <dbReference type="Rhea" id="RHEA:19670"/>
    </physiologicalReaction>
</comment>
<keyword evidence="3" id="KW-0143">Chaperone</keyword>
<feature type="domain" description="CobW C-terminal" evidence="7">
    <location>
        <begin position="255"/>
        <end position="350"/>
    </location>
</feature>
<dbReference type="InterPro" id="IPR051316">
    <property type="entry name" value="Zinc-reg_GTPase_activator"/>
</dbReference>
<dbReference type="Pfam" id="PF02492">
    <property type="entry name" value="cobW"/>
    <property type="match status" value="1"/>
</dbReference>
<dbReference type="InterPro" id="IPR036627">
    <property type="entry name" value="CobW-likC_sf"/>
</dbReference>
<keyword evidence="8" id="KW-0067">ATP-binding</keyword>
<keyword evidence="1" id="KW-0547">Nucleotide-binding</keyword>
<comment type="function">
    <text evidence="5">Zinc chaperone that directly transfers zinc cofactor to target proteins, thereby activating them. Zinc is transferred from the CXCC motif in the GTPase domain to the zinc binding site in target proteins in a process requiring GTP hydrolysis.</text>
</comment>
<dbReference type="OrthoDB" id="9808822at2"/>
<comment type="caution">
    <text evidence="8">The sequence shown here is derived from an EMBL/GenBank/DDBJ whole genome shotgun (WGS) entry which is preliminary data.</text>
</comment>
<evidence type="ECO:0000313" key="8">
    <source>
        <dbReference type="EMBL" id="KZC98312.1"/>
    </source>
</evidence>
<dbReference type="PANTHER" id="PTHR13748">
    <property type="entry name" value="COBW-RELATED"/>
    <property type="match status" value="1"/>
</dbReference>
<evidence type="ECO:0000256" key="6">
    <source>
        <dbReference type="ARBA" id="ARBA00049117"/>
    </source>
</evidence>
<dbReference type="RefSeq" id="WP_067560189.1">
    <property type="nucleotide sequence ID" value="NZ_LPXN01000171.1"/>
</dbReference>
<evidence type="ECO:0000256" key="1">
    <source>
        <dbReference type="ARBA" id="ARBA00022741"/>
    </source>
</evidence>
<dbReference type="GO" id="GO:0005737">
    <property type="term" value="C:cytoplasm"/>
    <property type="evidence" value="ECO:0007669"/>
    <property type="project" value="TreeGrafter"/>
</dbReference>
<proteinExistence type="inferred from homology"/>
<dbReference type="EMBL" id="LPXN01000171">
    <property type="protein sequence ID" value="KZC98312.1"/>
    <property type="molecule type" value="Genomic_DNA"/>
</dbReference>
<gene>
    <name evidence="8" type="ORF">AUP43_03790</name>
</gene>
<dbReference type="SUPFAM" id="SSF52540">
    <property type="entry name" value="P-loop containing nucleoside triphosphate hydrolases"/>
    <property type="match status" value="1"/>
</dbReference>
<dbReference type="GO" id="GO:0005524">
    <property type="term" value="F:ATP binding"/>
    <property type="evidence" value="ECO:0007669"/>
    <property type="project" value="UniProtKB-KW"/>
</dbReference>
<reference evidence="8 9" key="1">
    <citation type="submission" date="2015-12" db="EMBL/GenBank/DDBJ databases">
        <title>Genome sequence of Oceanibaculum pacificum MCCC 1A02656.</title>
        <authorList>
            <person name="Lu L."/>
            <person name="Lai Q."/>
            <person name="Shao Z."/>
            <person name="Qian P."/>
        </authorList>
    </citation>
    <scope>NUCLEOTIDE SEQUENCE [LARGE SCALE GENOMIC DNA]</scope>
    <source>
        <strain evidence="8 9">MCCC 1A02656</strain>
    </source>
</reference>
<evidence type="ECO:0000313" key="9">
    <source>
        <dbReference type="Proteomes" id="UP000076400"/>
    </source>
</evidence>
<evidence type="ECO:0000256" key="4">
    <source>
        <dbReference type="ARBA" id="ARBA00034320"/>
    </source>
</evidence>
<dbReference type="Pfam" id="PF07683">
    <property type="entry name" value="CobW_C"/>
    <property type="match status" value="1"/>
</dbReference>
<dbReference type="InterPro" id="IPR027417">
    <property type="entry name" value="P-loop_NTPase"/>
</dbReference>
<evidence type="ECO:0000256" key="2">
    <source>
        <dbReference type="ARBA" id="ARBA00022801"/>
    </source>
</evidence>
<dbReference type="Gene3D" id="3.40.50.300">
    <property type="entry name" value="P-loop containing nucleotide triphosphate hydrolases"/>
    <property type="match status" value="1"/>
</dbReference>
<sequence>MSSSIPVSVLTGFLGSGKTTLLSNLLRHPGMADTAVVINEFGEVGLDHLLVEKSSENMIELSSGCLCCTVRGDLVNTLRDLHIKRAKQEIPNFKRLVIETTGLADPAPILHTLMTDPMLASYYRLDGVVTVVDAVNGEATLDNHIEAVKQAAVADRLVITKTDLVRDPASARDLDALEARLQTLNPAAPRLHAVQGEIEPDQLFNAGLYDPTRKTADVLRWLKEEAYADSHAHHGHGHDHGHHHHPDVNRHDDHVSAFCVVLDQPIDAMAFSLFVELLIGTRGENLLRVKGILNIADRPDQPAVIHGVQHVFHPVAWLEAWPSDDRRSRIVFITKDIPRSDIEKLLEGLGIGQAAAAQ</sequence>
<keyword evidence="9" id="KW-1185">Reference proteome</keyword>
<comment type="similarity">
    <text evidence="4">Belongs to the SIMIBI class G3E GTPase family. ZNG1 subfamily.</text>
</comment>